<comment type="subunit">
    <text evidence="10">Homodimer.</text>
</comment>
<organism evidence="11 12">
    <name type="scientific">Coxiella burnetii (strain Dugway 5J108-111)</name>
    <dbReference type="NCBI Taxonomy" id="434922"/>
    <lineage>
        <taxon>Bacteria</taxon>
        <taxon>Pseudomonadati</taxon>
        <taxon>Pseudomonadota</taxon>
        <taxon>Gammaproteobacteria</taxon>
        <taxon>Legionellales</taxon>
        <taxon>Coxiellaceae</taxon>
        <taxon>Coxiella</taxon>
    </lineage>
</organism>
<protein>
    <recommendedName>
        <fullName evidence="10">4-hydroxythreonine-4-phosphate dehydrogenase</fullName>
        <ecNumber evidence="10">1.1.1.262</ecNumber>
    </recommendedName>
    <alternativeName>
        <fullName evidence="10">4-(phosphohydroxy)-L-threonine dehydrogenase</fullName>
    </alternativeName>
</protein>
<comment type="cofactor">
    <cofactor evidence="10">
        <name>Zn(2+)</name>
        <dbReference type="ChEBI" id="CHEBI:29105"/>
    </cofactor>
    <cofactor evidence="10">
        <name>Mg(2+)</name>
        <dbReference type="ChEBI" id="CHEBI:18420"/>
    </cofactor>
    <cofactor evidence="10">
        <name>Co(2+)</name>
        <dbReference type="ChEBI" id="CHEBI:48828"/>
    </cofactor>
    <text evidence="10">Binds 1 divalent metal cation per subunit. Can use ions such as Zn(2+), Mg(2+) or Co(2+).</text>
</comment>
<dbReference type="SUPFAM" id="SSF53659">
    <property type="entry name" value="Isocitrate/Isopropylmalate dehydrogenase-like"/>
    <property type="match status" value="1"/>
</dbReference>
<feature type="binding site" evidence="10">
    <location>
        <position position="119"/>
    </location>
    <ligand>
        <name>substrate</name>
    </ligand>
</feature>
<feature type="binding site" evidence="10">
    <location>
        <position position="248"/>
    </location>
    <ligand>
        <name>a divalent metal cation</name>
        <dbReference type="ChEBI" id="CHEBI:60240"/>
        <note>ligand shared between dimeric partners</note>
    </ligand>
</feature>
<keyword evidence="3 10" id="KW-0862">Zinc</keyword>
<reference evidence="11 12" key="1">
    <citation type="journal article" date="2009" name="Infect. Immun.">
        <title>Comparative genomics reveal extensive transposon-mediated genomic plasticity and diversity among potential effector proteins within the genus Coxiella.</title>
        <authorList>
            <person name="Beare P.A."/>
            <person name="Unsworth N."/>
            <person name="Andoh M."/>
            <person name="Voth D.E."/>
            <person name="Omsland A."/>
            <person name="Gilk S.D."/>
            <person name="Williams K.P."/>
            <person name="Sobral B.W."/>
            <person name="Kupko J.J.III."/>
            <person name="Porcella S.F."/>
            <person name="Samuel J.E."/>
            <person name="Heinzen R.A."/>
        </authorList>
    </citation>
    <scope>NUCLEOTIDE SEQUENCE [LARGE SCALE GENOMIC DNA]</scope>
    <source>
        <strain evidence="11 12">Dugway 5J108-111</strain>
    </source>
</reference>
<evidence type="ECO:0000313" key="11">
    <source>
        <dbReference type="EMBL" id="ABS76734.1"/>
    </source>
</evidence>
<comment type="pathway">
    <text evidence="10">Cofactor biosynthesis; pyridoxine 5'-phosphate biosynthesis; pyridoxine 5'-phosphate from D-erythrose 4-phosphate: step 4/5.</text>
</comment>
<evidence type="ECO:0000256" key="9">
    <source>
        <dbReference type="ARBA" id="ARBA00023285"/>
    </source>
</evidence>
<comment type="miscellaneous">
    <text evidence="10">The active site is located at the dimer interface.</text>
</comment>
<dbReference type="GO" id="GO:0008615">
    <property type="term" value="P:pyridoxine biosynthetic process"/>
    <property type="evidence" value="ECO:0007669"/>
    <property type="project" value="UniProtKB-UniRule"/>
</dbReference>
<evidence type="ECO:0000313" key="12">
    <source>
        <dbReference type="Proteomes" id="UP000008555"/>
    </source>
</evidence>
<keyword evidence="7 10" id="KW-0520">NAD</keyword>
<comment type="similarity">
    <text evidence="10">Belongs to the PdxA family.</text>
</comment>
<dbReference type="HAMAP" id="MF_00536">
    <property type="entry name" value="PdxA"/>
    <property type="match status" value="1"/>
</dbReference>
<dbReference type="InterPro" id="IPR005255">
    <property type="entry name" value="PdxA_fam"/>
</dbReference>
<evidence type="ECO:0000256" key="2">
    <source>
        <dbReference type="ARBA" id="ARBA00022723"/>
    </source>
</evidence>
<dbReference type="Gene3D" id="3.40.718.10">
    <property type="entry name" value="Isopropylmalate Dehydrogenase"/>
    <property type="match status" value="1"/>
</dbReference>
<dbReference type="Proteomes" id="UP000008555">
    <property type="component" value="Chromosome"/>
</dbReference>
<evidence type="ECO:0000256" key="3">
    <source>
        <dbReference type="ARBA" id="ARBA00022833"/>
    </source>
</evidence>
<gene>
    <name evidence="10 11" type="primary">pdxA</name>
    <name evidence="11" type="ordered locus">CBUD_2078</name>
</gene>
<dbReference type="HOGENOM" id="CLU_040168_1_0_6"/>
<name>A9KGZ7_COXBN</name>
<dbReference type="GO" id="GO:0050897">
    <property type="term" value="F:cobalt ion binding"/>
    <property type="evidence" value="ECO:0007669"/>
    <property type="project" value="UniProtKB-UniRule"/>
</dbReference>
<dbReference type="EMBL" id="CP000733">
    <property type="protein sequence ID" value="ABS76734.1"/>
    <property type="molecule type" value="Genomic_DNA"/>
</dbReference>
<dbReference type="GO" id="GO:0008270">
    <property type="term" value="F:zinc ion binding"/>
    <property type="evidence" value="ECO:0007669"/>
    <property type="project" value="UniProtKB-UniRule"/>
</dbReference>
<evidence type="ECO:0000256" key="6">
    <source>
        <dbReference type="ARBA" id="ARBA00023002"/>
    </source>
</evidence>
<feature type="binding site" evidence="10">
    <location>
        <position position="148"/>
    </location>
    <ligand>
        <name>a divalent metal cation</name>
        <dbReference type="ChEBI" id="CHEBI:60240"/>
        <note>ligand shared between dimeric partners</note>
    </ligand>
</feature>
<accession>A9KGZ7</accession>
<keyword evidence="4 10" id="KW-0460">Magnesium</keyword>
<evidence type="ECO:0000256" key="10">
    <source>
        <dbReference type="HAMAP-Rule" id="MF_00536"/>
    </source>
</evidence>
<keyword evidence="1 10" id="KW-0963">Cytoplasm</keyword>
<dbReference type="GO" id="GO:0000287">
    <property type="term" value="F:magnesium ion binding"/>
    <property type="evidence" value="ECO:0007669"/>
    <property type="project" value="UniProtKB-UniRule"/>
</dbReference>
<comment type="catalytic activity">
    <reaction evidence="10">
        <text>4-(phosphooxy)-L-threonine + NAD(+) = 3-amino-2-oxopropyl phosphate + CO2 + NADH</text>
        <dbReference type="Rhea" id="RHEA:32275"/>
        <dbReference type="ChEBI" id="CHEBI:16526"/>
        <dbReference type="ChEBI" id="CHEBI:57279"/>
        <dbReference type="ChEBI" id="CHEBI:57540"/>
        <dbReference type="ChEBI" id="CHEBI:57945"/>
        <dbReference type="ChEBI" id="CHEBI:58452"/>
        <dbReference type="EC" id="1.1.1.262"/>
    </reaction>
</comment>
<feature type="binding site" evidence="10">
    <location>
        <position position="265"/>
    </location>
    <ligand>
        <name>substrate</name>
    </ligand>
</feature>
<dbReference type="GO" id="GO:0042823">
    <property type="term" value="P:pyridoxal phosphate biosynthetic process"/>
    <property type="evidence" value="ECO:0007669"/>
    <property type="project" value="UniProtKB-UniRule"/>
</dbReference>
<dbReference type="Pfam" id="PF04166">
    <property type="entry name" value="PdxA"/>
    <property type="match status" value="1"/>
</dbReference>
<dbReference type="PANTHER" id="PTHR30004">
    <property type="entry name" value="4-HYDROXYTHREONINE-4-PHOSPHATE DEHYDROGENASE"/>
    <property type="match status" value="1"/>
</dbReference>
<comment type="function">
    <text evidence="10">Catalyzes the NAD(P)-dependent oxidation of 4-(phosphooxy)-L-threonine (HTP) into 2-amino-3-oxo-4-(phosphooxy)butyric acid which spontaneously decarboxylates to form 3-amino-2-oxopropyl phosphate (AHAP).</text>
</comment>
<sequence length="307" mass="32660">MKSIAITLGDPAGIGPDILIKLAQHKFSAPLCVIADRDLLANRANRLSLTLPSSLVIQHVPLKKPCLIGKPDPANAEYVLETLRIAATGCQRNDYKAMVTGPVSKAVINEAGIAFTGHTEWLAKLAGVQRTVMLFVTNELKVALYTTHIPLADVPSSLAPSTLKESLQILQKGLQKYFSIPNPRIIICGLNPHAGENGYLGKEEINVIEPVIKALNTEGFLLTGPLPADTAFTPRHSHHADAILALYHDQGLPVVKALGFGQAVNVTLGLPFLRTSVDHGTAFDLAGTDRADESSLLAAVNLAAALS</sequence>
<comment type="subcellular location">
    <subcellularLocation>
        <location evidence="10">Cytoplasm</location>
    </subcellularLocation>
</comment>
<evidence type="ECO:0000256" key="4">
    <source>
        <dbReference type="ARBA" id="ARBA00022842"/>
    </source>
</evidence>
<evidence type="ECO:0000256" key="1">
    <source>
        <dbReference type="ARBA" id="ARBA00022490"/>
    </source>
</evidence>
<keyword evidence="5 10" id="KW-0521">NADP</keyword>
<feature type="binding site" evidence="10">
    <location>
        <position position="193"/>
    </location>
    <ligand>
        <name>a divalent metal cation</name>
        <dbReference type="ChEBI" id="CHEBI:60240"/>
        <note>ligand shared between dimeric partners</note>
    </ligand>
</feature>
<feature type="binding site" evidence="10">
    <location>
        <position position="118"/>
    </location>
    <ligand>
        <name>substrate</name>
    </ligand>
</feature>
<keyword evidence="9 10" id="KW-0170">Cobalt</keyword>
<feature type="binding site" evidence="10">
    <location>
        <position position="274"/>
    </location>
    <ligand>
        <name>substrate</name>
    </ligand>
</feature>
<dbReference type="KEGG" id="cbd:CBUD_2078"/>
<keyword evidence="8 10" id="KW-0664">Pyridoxine biosynthesis</keyword>
<dbReference type="PANTHER" id="PTHR30004:SF5">
    <property type="entry name" value="4-HYDROXYTHREONINE-4-PHOSPHATE DEHYDROGENASE"/>
    <property type="match status" value="1"/>
</dbReference>
<evidence type="ECO:0000256" key="7">
    <source>
        <dbReference type="ARBA" id="ARBA00023027"/>
    </source>
</evidence>
<proteinExistence type="inferred from homology"/>
<dbReference type="GO" id="GO:0051287">
    <property type="term" value="F:NAD binding"/>
    <property type="evidence" value="ECO:0007669"/>
    <property type="project" value="InterPro"/>
</dbReference>
<dbReference type="InterPro" id="IPR037510">
    <property type="entry name" value="PdxA"/>
</dbReference>
<feature type="binding site" evidence="10">
    <location>
        <position position="256"/>
    </location>
    <ligand>
        <name>substrate</name>
    </ligand>
</feature>
<keyword evidence="6 10" id="KW-0560">Oxidoreductase</keyword>
<dbReference type="EC" id="1.1.1.262" evidence="10"/>
<dbReference type="UniPathway" id="UPA00244">
    <property type="reaction ID" value="UER00312"/>
</dbReference>
<dbReference type="RefSeq" id="WP_005769700.1">
    <property type="nucleotide sequence ID" value="NC_009727.1"/>
</dbReference>
<keyword evidence="2 10" id="KW-0479">Metal-binding</keyword>
<dbReference type="AlphaFoldDB" id="A9KGZ7"/>
<dbReference type="GO" id="GO:0005737">
    <property type="term" value="C:cytoplasm"/>
    <property type="evidence" value="ECO:0007669"/>
    <property type="project" value="UniProtKB-SubCell"/>
</dbReference>
<dbReference type="GO" id="GO:0050570">
    <property type="term" value="F:4-hydroxythreonine-4-phosphate dehydrogenase activity"/>
    <property type="evidence" value="ECO:0007669"/>
    <property type="project" value="UniProtKB-UniRule"/>
</dbReference>
<dbReference type="NCBIfam" id="TIGR00557">
    <property type="entry name" value="pdxA"/>
    <property type="match status" value="1"/>
</dbReference>
<evidence type="ECO:0000256" key="5">
    <source>
        <dbReference type="ARBA" id="ARBA00022857"/>
    </source>
</evidence>
<evidence type="ECO:0000256" key="8">
    <source>
        <dbReference type="ARBA" id="ARBA00023096"/>
    </source>
</evidence>